<dbReference type="EMBL" id="CAKKLH010000279">
    <property type="protein sequence ID" value="CAH0107812.1"/>
    <property type="molecule type" value="Genomic_DNA"/>
</dbReference>
<keyword evidence="1" id="KW-0732">Signal</keyword>
<feature type="signal peptide" evidence="1">
    <location>
        <begin position="1"/>
        <end position="19"/>
    </location>
</feature>
<accession>A0A8J2RNB3</accession>
<organism evidence="2 3">
    <name type="scientific">Daphnia galeata</name>
    <dbReference type="NCBI Taxonomy" id="27404"/>
    <lineage>
        <taxon>Eukaryota</taxon>
        <taxon>Metazoa</taxon>
        <taxon>Ecdysozoa</taxon>
        <taxon>Arthropoda</taxon>
        <taxon>Crustacea</taxon>
        <taxon>Branchiopoda</taxon>
        <taxon>Diplostraca</taxon>
        <taxon>Cladocera</taxon>
        <taxon>Anomopoda</taxon>
        <taxon>Daphniidae</taxon>
        <taxon>Daphnia</taxon>
    </lineage>
</organism>
<sequence>MKFYTFAIFLVTVLYSVAADFHLPEDPGFIPPASLANAASSLGLDTSSLVAPAIPVAKEFDEQPSASDSINREFDRHMYSKINQLCSLLKNCNPVPQQYGSAPLNYNSVPPTNSYPSLPAPVPAMGFAAPAPPAPAPPAPVPAMGYAAIPTPAPMGYMVPTTVRYPASTSGQTSYNIPALSAQMSYPTTTYRTVVLGNYYVPASPAAATPPNYNAPAPTTYTTPTTMRPPVQSYGAPAPMAYAVTTMRPSAPAYGSPLPATMAPSYGAPMPATMAPSYGTPMPATMAPYSVTTMRPPAPTSYFAPAPSAPSRPYPIAVSSGY</sequence>
<evidence type="ECO:0000313" key="3">
    <source>
        <dbReference type="Proteomes" id="UP000789390"/>
    </source>
</evidence>
<evidence type="ECO:0000313" key="2">
    <source>
        <dbReference type="EMBL" id="CAH0107812.1"/>
    </source>
</evidence>
<dbReference type="Proteomes" id="UP000789390">
    <property type="component" value="Unassembled WGS sequence"/>
</dbReference>
<dbReference type="OrthoDB" id="6381838at2759"/>
<proteinExistence type="predicted"/>
<dbReference type="AlphaFoldDB" id="A0A8J2RNB3"/>
<gene>
    <name evidence="2" type="ORF">DGAL_LOCUS11146</name>
</gene>
<evidence type="ECO:0000256" key="1">
    <source>
        <dbReference type="SAM" id="SignalP"/>
    </source>
</evidence>
<name>A0A8J2RNB3_9CRUS</name>
<protein>
    <submittedName>
        <fullName evidence="2">Uncharacterized protein</fullName>
    </submittedName>
</protein>
<reference evidence="2" key="1">
    <citation type="submission" date="2021-11" db="EMBL/GenBank/DDBJ databases">
        <authorList>
            <person name="Schell T."/>
        </authorList>
    </citation>
    <scope>NUCLEOTIDE SEQUENCE</scope>
    <source>
        <strain evidence="2">M5</strain>
    </source>
</reference>
<keyword evidence="3" id="KW-1185">Reference proteome</keyword>
<comment type="caution">
    <text evidence="2">The sequence shown here is derived from an EMBL/GenBank/DDBJ whole genome shotgun (WGS) entry which is preliminary data.</text>
</comment>
<feature type="chain" id="PRO_5035228803" evidence="1">
    <location>
        <begin position="20"/>
        <end position="322"/>
    </location>
</feature>